<evidence type="ECO:0000259" key="2">
    <source>
        <dbReference type="PROSITE" id="PS51352"/>
    </source>
</evidence>
<gene>
    <name evidence="3" type="primary">bdbD_4</name>
    <name evidence="3" type="ORF">PFRI_39820</name>
</gene>
<dbReference type="PROSITE" id="PS51352">
    <property type="entry name" value="THIOREDOXIN_2"/>
    <property type="match status" value="1"/>
</dbReference>
<organism evidence="3 4">
    <name type="scientific">Planktotalea frisia</name>
    <dbReference type="NCBI Taxonomy" id="696762"/>
    <lineage>
        <taxon>Bacteria</taxon>
        <taxon>Pseudomonadati</taxon>
        <taxon>Pseudomonadota</taxon>
        <taxon>Alphaproteobacteria</taxon>
        <taxon>Rhodobacterales</taxon>
        <taxon>Paracoccaceae</taxon>
        <taxon>Planktotalea</taxon>
    </lineage>
</organism>
<dbReference type="PANTHER" id="PTHR35272:SF3">
    <property type="entry name" value="THIOL:DISULFIDE INTERCHANGE PROTEIN DSBC"/>
    <property type="match status" value="1"/>
</dbReference>
<evidence type="ECO:0000256" key="1">
    <source>
        <dbReference type="SAM" id="SignalP"/>
    </source>
</evidence>
<dbReference type="OrthoDB" id="9780147at2"/>
<feature type="chain" id="PRO_5012092339" evidence="1">
    <location>
        <begin position="22"/>
        <end position="248"/>
    </location>
</feature>
<evidence type="ECO:0000313" key="4">
    <source>
        <dbReference type="Proteomes" id="UP000184514"/>
    </source>
</evidence>
<dbReference type="Gene3D" id="3.40.30.10">
    <property type="entry name" value="Glutaredoxin"/>
    <property type="match status" value="1"/>
</dbReference>
<reference evidence="3 4" key="1">
    <citation type="submission" date="2016-10" db="EMBL/GenBank/DDBJ databases">
        <title>Genome sequence of Planktotalea frisia SH6-1.</title>
        <authorList>
            <person name="Poehlein A."/>
            <person name="Bakenhus I."/>
            <person name="Voget S."/>
            <person name="Brinkhoff T."/>
            <person name="Simon M."/>
        </authorList>
    </citation>
    <scope>NUCLEOTIDE SEQUENCE [LARGE SCALE GENOMIC DNA]</scope>
    <source>
        <strain evidence="3 4">SH6-1</strain>
    </source>
</reference>
<dbReference type="InterPro" id="IPR001853">
    <property type="entry name" value="DSBA-like_thioredoxin_dom"/>
</dbReference>
<dbReference type="RefSeq" id="WP_072632451.1">
    <property type="nucleotide sequence ID" value="NZ_MLCB01000216.1"/>
</dbReference>
<dbReference type="EMBL" id="MLCB01000216">
    <property type="protein sequence ID" value="OJI91800.1"/>
    <property type="molecule type" value="Genomic_DNA"/>
</dbReference>
<dbReference type="Proteomes" id="UP000184514">
    <property type="component" value="Unassembled WGS sequence"/>
</dbReference>
<dbReference type="InterPro" id="IPR051470">
    <property type="entry name" value="Thiol:disulfide_interchange"/>
</dbReference>
<protein>
    <submittedName>
        <fullName evidence="3">Disulfide bond formation protein D</fullName>
    </submittedName>
</protein>
<keyword evidence="1" id="KW-0732">Signal</keyword>
<name>A0A1L9NR64_9RHOB</name>
<dbReference type="Pfam" id="PF18312">
    <property type="entry name" value="ScsC_N"/>
    <property type="match status" value="1"/>
</dbReference>
<proteinExistence type="predicted"/>
<dbReference type="InterPro" id="IPR013766">
    <property type="entry name" value="Thioredoxin_domain"/>
</dbReference>
<sequence length="248" mass="26739">MKRFLASTSLCIAALSDPAHAFDITAMNDAERAVLQEEIRAYIMANPQVILDSVNQMEAQQQEQQATDDLALVAANAQALFEDGYSWVGGNPEGDITVVEFLDYRCGYCRKAHDEVADLLSKDGNIRLIVKELPILGEASTVSSRFAIAAKQVAGDNAYKAVHDALMTYGGQPTAAALGRLAESLGLDGAAIVAQMDSDDVTMEISKTRELAQRLAIRGTPTFVMGGQLVRGYVPLDAMQQIVNEERG</sequence>
<dbReference type="GO" id="GO:0016491">
    <property type="term" value="F:oxidoreductase activity"/>
    <property type="evidence" value="ECO:0007669"/>
    <property type="project" value="InterPro"/>
</dbReference>
<dbReference type="Pfam" id="PF01323">
    <property type="entry name" value="DSBA"/>
    <property type="match status" value="1"/>
</dbReference>
<feature type="signal peptide" evidence="1">
    <location>
        <begin position="1"/>
        <end position="21"/>
    </location>
</feature>
<dbReference type="InterPro" id="IPR036249">
    <property type="entry name" value="Thioredoxin-like_sf"/>
</dbReference>
<dbReference type="AlphaFoldDB" id="A0A1L9NR64"/>
<accession>A0A1L9NR64</accession>
<dbReference type="SUPFAM" id="SSF52833">
    <property type="entry name" value="Thioredoxin-like"/>
    <property type="match status" value="1"/>
</dbReference>
<dbReference type="PANTHER" id="PTHR35272">
    <property type="entry name" value="THIOL:DISULFIDE INTERCHANGE PROTEIN DSBC-RELATED"/>
    <property type="match status" value="1"/>
</dbReference>
<feature type="domain" description="Thioredoxin" evidence="2">
    <location>
        <begin position="13"/>
        <end position="248"/>
    </location>
</feature>
<keyword evidence="4" id="KW-1185">Reference proteome</keyword>
<evidence type="ECO:0000313" key="3">
    <source>
        <dbReference type="EMBL" id="OJI91800.1"/>
    </source>
</evidence>
<comment type="caution">
    <text evidence="3">The sequence shown here is derived from an EMBL/GenBank/DDBJ whole genome shotgun (WGS) entry which is preliminary data.</text>
</comment>
<dbReference type="CDD" id="cd03023">
    <property type="entry name" value="DsbA_Com1_like"/>
    <property type="match status" value="1"/>
</dbReference>
<dbReference type="STRING" id="696762.PFRI_39820"/>
<dbReference type="InterPro" id="IPR041205">
    <property type="entry name" value="ScsC_N"/>
</dbReference>